<dbReference type="GO" id="GO:0009055">
    <property type="term" value="F:electron transfer activity"/>
    <property type="evidence" value="ECO:0007669"/>
    <property type="project" value="InterPro"/>
</dbReference>
<dbReference type="Proteomes" id="UP000027997">
    <property type="component" value="Unassembled WGS sequence"/>
</dbReference>
<evidence type="ECO:0000313" key="3">
    <source>
        <dbReference type="EMBL" id="KEI69569.1"/>
    </source>
</evidence>
<dbReference type="PIRSF" id="PIRSF000090">
    <property type="entry name" value="Beta-ETF"/>
    <property type="match status" value="1"/>
</dbReference>
<dbReference type="eggNOG" id="COG2086">
    <property type="taxonomic scope" value="Bacteria"/>
</dbReference>
<dbReference type="EMBL" id="JOJP01000001">
    <property type="protein sequence ID" value="KEI69569.1"/>
    <property type="molecule type" value="Genomic_DNA"/>
</dbReference>
<dbReference type="AlphaFoldDB" id="A0A081K5Z3"/>
<keyword evidence="4" id="KW-1185">Reference proteome</keyword>
<reference evidence="3 4" key="1">
    <citation type="submission" date="2014-06" db="EMBL/GenBank/DDBJ databases">
        <title>Whole Genome Sequences of Three Symbiotic Endozoicomonas Bacteria.</title>
        <authorList>
            <person name="Neave M.J."/>
            <person name="Apprill A."/>
            <person name="Voolstra C.R."/>
        </authorList>
    </citation>
    <scope>NUCLEOTIDE SEQUENCE [LARGE SCALE GENOMIC DNA]</scope>
    <source>
        <strain evidence="3 4">DSM 22380</strain>
    </source>
</reference>
<evidence type="ECO:0000256" key="1">
    <source>
        <dbReference type="ARBA" id="ARBA00022982"/>
    </source>
</evidence>
<dbReference type="InterPro" id="IPR012255">
    <property type="entry name" value="ETF_b"/>
</dbReference>
<evidence type="ECO:0000259" key="2">
    <source>
        <dbReference type="SMART" id="SM00893"/>
    </source>
</evidence>
<dbReference type="CDD" id="cd01714">
    <property type="entry name" value="ETF_beta"/>
    <property type="match status" value="1"/>
</dbReference>
<gene>
    <name evidence="3" type="ORF">GV64_01380</name>
</gene>
<name>A0A081K5Z3_9GAMM</name>
<keyword evidence="1" id="KW-0813">Transport</keyword>
<dbReference type="InterPro" id="IPR014730">
    <property type="entry name" value="ETF_a/b_N"/>
</dbReference>
<dbReference type="PANTHER" id="PTHR21294">
    <property type="entry name" value="ELECTRON TRANSFER FLAVOPROTEIN BETA-SUBUNIT"/>
    <property type="match status" value="1"/>
</dbReference>
<dbReference type="SMART" id="SM00893">
    <property type="entry name" value="ETF"/>
    <property type="match status" value="1"/>
</dbReference>
<proteinExistence type="predicted"/>
<dbReference type="Gene3D" id="3.40.50.620">
    <property type="entry name" value="HUPs"/>
    <property type="match status" value="1"/>
</dbReference>
<accession>A0A081K5Z3</accession>
<dbReference type="PANTHER" id="PTHR21294:SF17">
    <property type="entry name" value="PROTEIN FIXA"/>
    <property type="match status" value="1"/>
</dbReference>
<sequence>MKIIVGCKLVPEEQDIVVQADGSLDVSRATPKISPFDLNAIEAAVEVKGLVGEAHITALSVGDKTLENSKARKDILSRGPDAMTAVMDDAYTHLLPEQTAEVMATAAREIGFDLILCGDGSGDLLAQQVGTRLGALLDVATLSGVSKIVSANNGKLVVERALESEVEVLEVTLPAVISVSADINTPAIPGMKAILAAGKKPVGTMTPSALGVAQGAASVELLETKAPKQKERLNVMIEGDGEDQIAELVSHLRKILN</sequence>
<feature type="domain" description="Electron transfer flavoprotein alpha/beta-subunit N-terminal" evidence="2">
    <location>
        <begin position="21"/>
        <end position="214"/>
    </location>
</feature>
<protein>
    <submittedName>
        <fullName evidence="3">Electron transfer flavoprotein</fullName>
    </submittedName>
</protein>
<dbReference type="SUPFAM" id="SSF52402">
    <property type="entry name" value="Adenine nucleotide alpha hydrolases-like"/>
    <property type="match status" value="1"/>
</dbReference>
<dbReference type="InterPro" id="IPR014729">
    <property type="entry name" value="Rossmann-like_a/b/a_fold"/>
</dbReference>
<evidence type="ECO:0000313" key="4">
    <source>
        <dbReference type="Proteomes" id="UP000027997"/>
    </source>
</evidence>
<comment type="caution">
    <text evidence="3">The sequence shown here is derived from an EMBL/GenBank/DDBJ whole genome shotgun (WGS) entry which is preliminary data.</text>
</comment>
<keyword evidence="1" id="KW-0249">Electron transport</keyword>
<dbReference type="NCBIfam" id="NF002888">
    <property type="entry name" value="PRK03359.1"/>
    <property type="match status" value="1"/>
</dbReference>
<dbReference type="Pfam" id="PF01012">
    <property type="entry name" value="ETF"/>
    <property type="match status" value="1"/>
</dbReference>
<dbReference type="InterPro" id="IPR033948">
    <property type="entry name" value="ETF_beta_N"/>
</dbReference>
<organism evidence="3 4">
    <name type="scientific">Endozoicomonas elysicola</name>
    <dbReference type="NCBI Taxonomy" id="305900"/>
    <lineage>
        <taxon>Bacteria</taxon>
        <taxon>Pseudomonadati</taxon>
        <taxon>Pseudomonadota</taxon>
        <taxon>Gammaproteobacteria</taxon>
        <taxon>Oceanospirillales</taxon>
        <taxon>Endozoicomonadaceae</taxon>
        <taxon>Endozoicomonas</taxon>
    </lineage>
</organism>
<dbReference type="STRING" id="305900.GV64_01380"/>